<dbReference type="SMART" id="SM00899">
    <property type="entry name" value="FeoA"/>
    <property type="match status" value="1"/>
</dbReference>
<dbReference type="InterPro" id="IPR006073">
    <property type="entry name" value="GTP-bd"/>
</dbReference>
<evidence type="ECO:0000256" key="10">
    <source>
        <dbReference type="ARBA" id="ARBA00023134"/>
    </source>
</evidence>
<evidence type="ECO:0000259" key="17">
    <source>
        <dbReference type="PROSITE" id="PS51711"/>
    </source>
</evidence>
<evidence type="ECO:0000256" key="3">
    <source>
        <dbReference type="ARBA" id="ARBA00022475"/>
    </source>
</evidence>
<dbReference type="Pfam" id="PF04023">
    <property type="entry name" value="FeoA"/>
    <property type="match status" value="1"/>
</dbReference>
<dbReference type="InterPro" id="IPR011640">
    <property type="entry name" value="Fe2_transport_prot_B_C"/>
</dbReference>
<dbReference type="InterPro" id="IPR027417">
    <property type="entry name" value="P-loop_NTPase"/>
</dbReference>
<feature type="transmembrane region" description="Helical" evidence="16">
    <location>
        <begin position="397"/>
        <end position="415"/>
    </location>
</feature>
<feature type="transmembrane region" description="Helical" evidence="16">
    <location>
        <begin position="621"/>
        <end position="642"/>
    </location>
</feature>
<comment type="function">
    <text evidence="16">Probable transporter of a GTP-driven Fe(2+) uptake system.</text>
</comment>
<dbReference type="InterPro" id="IPR007167">
    <property type="entry name" value="Fe-transptr_FeoA-like"/>
</dbReference>
<feature type="transmembrane region" description="Helical" evidence="16">
    <location>
        <begin position="563"/>
        <end position="583"/>
    </location>
</feature>
<dbReference type="GO" id="GO:0046914">
    <property type="term" value="F:transition metal ion binding"/>
    <property type="evidence" value="ECO:0007669"/>
    <property type="project" value="InterPro"/>
</dbReference>
<dbReference type="EMBL" id="CP039393">
    <property type="protein sequence ID" value="QCD35249.1"/>
    <property type="molecule type" value="Genomic_DNA"/>
</dbReference>
<evidence type="ECO:0000256" key="14">
    <source>
        <dbReference type="PIRSR" id="PIRSR603373-1"/>
    </source>
</evidence>
<dbReference type="PROSITE" id="PS51711">
    <property type="entry name" value="G_FEOB"/>
    <property type="match status" value="1"/>
</dbReference>
<evidence type="ECO:0000256" key="11">
    <source>
        <dbReference type="ARBA" id="ARBA00023136"/>
    </source>
</evidence>
<dbReference type="InterPro" id="IPR030389">
    <property type="entry name" value="G_FEOB_dom"/>
</dbReference>
<evidence type="ECO:0000256" key="16">
    <source>
        <dbReference type="RuleBase" id="RU362098"/>
    </source>
</evidence>
<comment type="similarity">
    <text evidence="16">Belongs to the TRAFAC class TrmE-Era-EngA-EngB-Septin-like GTPase superfamily. FeoB GTPase (TC 9.A.8) family.</text>
</comment>
<evidence type="ECO:0000256" key="13">
    <source>
        <dbReference type="NCBIfam" id="TIGR00437"/>
    </source>
</evidence>
<dbReference type="InterPro" id="IPR038157">
    <property type="entry name" value="FeoA_core_dom"/>
</dbReference>
<evidence type="ECO:0000313" key="18">
    <source>
        <dbReference type="EMBL" id="QCD35249.1"/>
    </source>
</evidence>
<dbReference type="Gene3D" id="3.40.50.300">
    <property type="entry name" value="P-loop containing nucleotide triphosphate hydrolases"/>
    <property type="match status" value="1"/>
</dbReference>
<keyword evidence="8 16" id="KW-0408">Iron</keyword>
<name>A0A4P7VPR5_9BACT</name>
<keyword evidence="15" id="KW-0460">Magnesium</keyword>
<evidence type="ECO:0000256" key="5">
    <source>
        <dbReference type="ARBA" id="ARBA00022692"/>
    </source>
</evidence>
<feature type="transmembrane region" description="Helical" evidence="16">
    <location>
        <begin position="747"/>
        <end position="768"/>
    </location>
</feature>
<accession>A0A4P7VPR5</accession>
<evidence type="ECO:0000256" key="4">
    <source>
        <dbReference type="ARBA" id="ARBA00022496"/>
    </source>
</evidence>
<evidence type="ECO:0000256" key="12">
    <source>
        <dbReference type="ARBA" id="ARBA00031200"/>
    </source>
</evidence>
<feature type="domain" description="FeoB-type G" evidence="17">
    <location>
        <begin position="108"/>
        <end position="270"/>
    </location>
</feature>
<sequence>MRLSDLKTGESGVIVKILGHGAFRKRVIEMGFVKGKIIKVVLNAPLKDPIKYSLMGYELSLRRSEADLVEVIPITEDDKFPDTAHINTITECDDFHPVHRDYTGRVKTINVALIGNPNCGKTSMFNIASGAKEHVGNYSGVTVDAKNGYFEHGGYRFNIVDLPGTYSLSSYSPEELYVRRYLRDEMPDVIINVVVASNLERNLYLTTELIDMDRSMVIALNMYDELKASGAEVDYRLLGEMIGVPIVPTVSRTGSGIDELFDTVIRVYEGHDKAVRHVHVNLGKEVEKGVTEIKDALKKDPAVGVHFSPRYLAIKLLEKDREVEDIVKNSPDHKAIFMLRDQELARIENITGEDITSIIASEKYGFIAGALAETFTDSTKHEAKTTQVIDAFVTNKLFGFPIFLAIMLFIFWCTFEIGSYPMGWIESLVDWIAGMVNRLMPEGPLKDLIADGIIGGVGGVIVFLPNILILYFFISFMEDSGYMARAAFIMDKLMHKIGLHGKSFIPLVMGFGCNVPAIMSARAIESKSSRIITILINPFMSCSARLPVYVLLVGTFFSRYASFVFLGLYLLGIIVAVITARLLRRFWFKTDETPFVMELPPYRLPTFKSSLRHMWGKGEQYLKKMGGIILVASIVVWALNYFPLRSEESSTPEAVAAMDGDDSKIDIKHDSYLEMLGKAVNPVMEPIGFHWRTTVAAIAGAPAKEIVVSTLGVLYTGDEEIDDTSLSARLTAPNPITGKPDFTPASALSLMVFVLLYFPCMATVVAIVRETGSWVYGAFSVVYNTVVAWLVAFLVYNVAILVI</sequence>
<feature type="binding site" evidence="14">
    <location>
        <begin position="161"/>
        <end position="164"/>
    </location>
    <ligand>
        <name>GTP</name>
        <dbReference type="ChEBI" id="CHEBI:37565"/>
        <label>1</label>
    </ligand>
</feature>
<dbReference type="GO" id="GO:0005886">
    <property type="term" value="C:plasma membrane"/>
    <property type="evidence" value="ECO:0007669"/>
    <property type="project" value="UniProtKB-SubCell"/>
</dbReference>
<dbReference type="KEGG" id="mgod:E7746_04780"/>
<dbReference type="Pfam" id="PF17910">
    <property type="entry name" value="FeoB_Cyto"/>
    <property type="match status" value="1"/>
</dbReference>
<keyword evidence="6 14" id="KW-0547">Nucleotide-binding</keyword>
<dbReference type="InterPro" id="IPR041069">
    <property type="entry name" value="FeoB_Cyto"/>
</dbReference>
<keyword evidence="2 16" id="KW-0813">Transport</keyword>
<dbReference type="GO" id="GO:0005525">
    <property type="term" value="F:GTP binding"/>
    <property type="evidence" value="ECO:0007669"/>
    <property type="project" value="UniProtKB-KW"/>
</dbReference>
<dbReference type="InterPro" id="IPR050860">
    <property type="entry name" value="FeoB_GTPase"/>
</dbReference>
<keyword evidence="9" id="KW-0406">Ion transport</keyword>
<dbReference type="InterPro" id="IPR008988">
    <property type="entry name" value="Transcriptional_repressor_C"/>
</dbReference>
<dbReference type="NCBIfam" id="TIGR00231">
    <property type="entry name" value="small_GTP"/>
    <property type="match status" value="1"/>
</dbReference>
<keyword evidence="10 14" id="KW-0342">GTP-binding</keyword>
<keyword evidence="3" id="KW-1003">Cell membrane</keyword>
<dbReference type="Proteomes" id="UP000297031">
    <property type="component" value="Chromosome"/>
</dbReference>
<dbReference type="NCBIfam" id="TIGR00437">
    <property type="entry name" value="feoB"/>
    <property type="match status" value="1"/>
</dbReference>
<dbReference type="InterPro" id="IPR005225">
    <property type="entry name" value="Small_GTP-bd"/>
</dbReference>
<feature type="transmembrane region" description="Helical" evidence="16">
    <location>
        <begin position="448"/>
        <end position="474"/>
    </location>
</feature>
<feature type="binding site" evidence="14">
    <location>
        <begin position="221"/>
        <end position="224"/>
    </location>
    <ligand>
        <name>GTP</name>
        <dbReference type="ChEBI" id="CHEBI:37565"/>
        <label>1</label>
    </ligand>
</feature>
<dbReference type="InterPro" id="IPR011642">
    <property type="entry name" value="Gate_dom"/>
</dbReference>
<dbReference type="GO" id="GO:0015093">
    <property type="term" value="F:ferrous iron transmembrane transporter activity"/>
    <property type="evidence" value="ECO:0007669"/>
    <property type="project" value="UniProtKB-UniRule"/>
</dbReference>
<keyword evidence="4 16" id="KW-0410">Iron transport</keyword>
<evidence type="ECO:0000256" key="7">
    <source>
        <dbReference type="ARBA" id="ARBA00022989"/>
    </source>
</evidence>
<dbReference type="Pfam" id="PF07664">
    <property type="entry name" value="FeoB_C"/>
    <property type="match status" value="1"/>
</dbReference>
<dbReference type="InterPro" id="IPR003373">
    <property type="entry name" value="Fe2_transport_prot-B"/>
</dbReference>
<proteinExistence type="inferred from homology"/>
<dbReference type="OrthoDB" id="9809127at2"/>
<organism evidence="18 19">
    <name type="scientific">Muribaculum gordoncarteri</name>
    <dbReference type="NCBI Taxonomy" id="2530390"/>
    <lineage>
        <taxon>Bacteria</taxon>
        <taxon>Pseudomonadati</taxon>
        <taxon>Bacteroidota</taxon>
        <taxon>Bacteroidia</taxon>
        <taxon>Bacteroidales</taxon>
        <taxon>Muribaculaceae</taxon>
        <taxon>Muribaculum</taxon>
    </lineage>
</organism>
<dbReference type="AlphaFoldDB" id="A0A4P7VPR5"/>
<dbReference type="Gene3D" id="1.10.287.1770">
    <property type="match status" value="1"/>
</dbReference>
<dbReference type="PANTHER" id="PTHR43185:SF1">
    <property type="entry name" value="FE(2+) TRANSPORTER FEOB"/>
    <property type="match status" value="1"/>
</dbReference>
<feature type="binding site" evidence="14">
    <location>
        <begin position="140"/>
        <end position="144"/>
    </location>
    <ligand>
        <name>GTP</name>
        <dbReference type="ChEBI" id="CHEBI:37565"/>
        <label>1</label>
    </ligand>
</feature>
<dbReference type="RefSeq" id="WP_123396554.1">
    <property type="nucleotide sequence ID" value="NZ_CP039393.1"/>
</dbReference>
<keyword evidence="11 16" id="KW-0472">Membrane</keyword>
<evidence type="ECO:0000256" key="8">
    <source>
        <dbReference type="ARBA" id="ARBA00023004"/>
    </source>
</evidence>
<comment type="subcellular location">
    <subcellularLocation>
        <location evidence="16">Cell inner membrane</location>
        <topology evidence="16">Multi-pass membrane protein</topology>
    </subcellularLocation>
    <subcellularLocation>
        <location evidence="1">Cell membrane</location>
        <topology evidence="1">Multi-pass membrane protein</topology>
    </subcellularLocation>
</comment>
<keyword evidence="19" id="KW-1185">Reference proteome</keyword>
<gene>
    <name evidence="18" type="primary">feoB</name>
    <name evidence="18" type="ORF">E7746_04780</name>
</gene>
<dbReference type="SUPFAM" id="SSF50037">
    <property type="entry name" value="C-terminal domain of transcriptional repressors"/>
    <property type="match status" value="1"/>
</dbReference>
<evidence type="ECO:0000256" key="6">
    <source>
        <dbReference type="ARBA" id="ARBA00022741"/>
    </source>
</evidence>
<feature type="binding site" evidence="15">
    <location>
        <position position="130"/>
    </location>
    <ligand>
        <name>Mg(2+)</name>
        <dbReference type="ChEBI" id="CHEBI:18420"/>
        <label>2</label>
    </ligand>
</feature>
<evidence type="ECO:0000256" key="9">
    <source>
        <dbReference type="ARBA" id="ARBA00023065"/>
    </source>
</evidence>
<feature type="transmembrane region" description="Helical" evidence="16">
    <location>
        <begin position="775"/>
        <end position="802"/>
    </location>
</feature>
<keyword evidence="15" id="KW-0479">Metal-binding</keyword>
<feature type="transmembrane region" description="Helical" evidence="16">
    <location>
        <begin position="504"/>
        <end position="524"/>
    </location>
</feature>
<reference evidence="18 19" key="1">
    <citation type="submission" date="2019-02" db="EMBL/GenBank/DDBJ databases">
        <title>Isolation and identification of novel species under the genus Muribaculum.</title>
        <authorList>
            <person name="Miyake S."/>
            <person name="Ding Y."/>
            <person name="Low A."/>
            <person name="Soh M."/>
            <person name="Seedorf H."/>
        </authorList>
    </citation>
    <scope>NUCLEOTIDE SEQUENCE [LARGE SCALE GENOMIC DNA]</scope>
    <source>
        <strain evidence="18 19">TLL-A4</strain>
    </source>
</reference>
<evidence type="ECO:0000256" key="2">
    <source>
        <dbReference type="ARBA" id="ARBA00022448"/>
    </source>
</evidence>
<evidence type="ECO:0000256" key="1">
    <source>
        <dbReference type="ARBA" id="ARBA00004651"/>
    </source>
</evidence>
<evidence type="ECO:0000313" key="19">
    <source>
        <dbReference type="Proteomes" id="UP000297031"/>
    </source>
</evidence>
<feature type="transmembrane region" description="Helical" evidence="16">
    <location>
        <begin position="531"/>
        <end position="557"/>
    </location>
</feature>
<evidence type="ECO:0000256" key="15">
    <source>
        <dbReference type="PIRSR" id="PIRSR603373-2"/>
    </source>
</evidence>
<dbReference type="CDD" id="cd01879">
    <property type="entry name" value="FeoB"/>
    <property type="match status" value="1"/>
</dbReference>
<dbReference type="Pfam" id="PF07670">
    <property type="entry name" value="Gate"/>
    <property type="match status" value="2"/>
</dbReference>
<keyword evidence="5 16" id="KW-0812">Transmembrane</keyword>
<dbReference type="Gene3D" id="2.30.30.90">
    <property type="match status" value="1"/>
</dbReference>
<feature type="binding site" evidence="15">
    <location>
        <position position="129"/>
    </location>
    <ligand>
        <name>Mg(2+)</name>
        <dbReference type="ChEBI" id="CHEBI:18420"/>
        <label>2</label>
    </ligand>
</feature>
<feature type="binding site" evidence="14">
    <location>
        <begin position="115"/>
        <end position="122"/>
    </location>
    <ligand>
        <name>GTP</name>
        <dbReference type="ChEBI" id="CHEBI:37565"/>
        <label>1</label>
    </ligand>
</feature>
<dbReference type="PANTHER" id="PTHR43185">
    <property type="entry name" value="FERROUS IRON TRANSPORT PROTEIN B"/>
    <property type="match status" value="1"/>
</dbReference>
<dbReference type="PRINTS" id="PR00326">
    <property type="entry name" value="GTP1OBG"/>
</dbReference>
<dbReference type="SUPFAM" id="SSF52540">
    <property type="entry name" value="P-loop containing nucleoside triphosphate hydrolases"/>
    <property type="match status" value="1"/>
</dbReference>
<feature type="binding site" evidence="15">
    <location>
        <position position="126"/>
    </location>
    <ligand>
        <name>Mg(2+)</name>
        <dbReference type="ChEBI" id="CHEBI:18420"/>
        <label>2</label>
    </ligand>
</feature>
<keyword evidence="7 16" id="KW-1133">Transmembrane helix</keyword>
<protein>
    <recommendedName>
        <fullName evidence="12 13">Ferrous iron transport protein B</fullName>
    </recommendedName>
</protein>
<dbReference type="Pfam" id="PF02421">
    <property type="entry name" value="FeoB_N"/>
    <property type="match status" value="1"/>
</dbReference>